<evidence type="ECO:0008006" key="4">
    <source>
        <dbReference type="Google" id="ProtNLM"/>
    </source>
</evidence>
<evidence type="ECO:0000256" key="1">
    <source>
        <dbReference type="SAM" id="SignalP"/>
    </source>
</evidence>
<reference evidence="2" key="1">
    <citation type="submission" date="2021-01" db="EMBL/GenBank/DDBJ databases">
        <title>Modified the classification status of verrucomicrobia.</title>
        <authorList>
            <person name="Feng X."/>
        </authorList>
    </citation>
    <scope>NUCLEOTIDE SEQUENCE</scope>
    <source>
        <strain evidence="2">KCTC 22041</strain>
    </source>
</reference>
<proteinExistence type="predicted"/>
<organism evidence="2 3">
    <name type="scientific">Luteolibacter pohnpeiensis</name>
    <dbReference type="NCBI Taxonomy" id="454153"/>
    <lineage>
        <taxon>Bacteria</taxon>
        <taxon>Pseudomonadati</taxon>
        <taxon>Verrucomicrobiota</taxon>
        <taxon>Verrucomicrobiia</taxon>
        <taxon>Verrucomicrobiales</taxon>
        <taxon>Verrucomicrobiaceae</taxon>
        <taxon>Luteolibacter</taxon>
    </lineage>
</organism>
<evidence type="ECO:0000313" key="2">
    <source>
        <dbReference type="EMBL" id="MBK1883810.1"/>
    </source>
</evidence>
<dbReference type="AlphaFoldDB" id="A0A934S657"/>
<comment type="caution">
    <text evidence="2">The sequence shown here is derived from an EMBL/GenBank/DDBJ whole genome shotgun (WGS) entry which is preliminary data.</text>
</comment>
<name>A0A934S657_9BACT</name>
<evidence type="ECO:0000313" key="3">
    <source>
        <dbReference type="Proteomes" id="UP000603141"/>
    </source>
</evidence>
<gene>
    <name evidence="2" type="ORF">JIN85_15440</name>
</gene>
<sequence>MKRSVFIFWSIASSMVLAAEETAPANSMLRFVNGDQLSGHMEKIDHDQLVWNAPILSQSVPFWLKKVLDLKLPSKIQDSEGSHEATIFLARGDSIRGQLVSANENWVELQTWYAGRLKFKRAWIRKITIEEKSELIYRGPNSMSEWTKAREASAWNYEEGSLISRKSGGIGKDFELPDEFELSFDLAWRGSLRFNLSFFTEDVETIRPKEGYEIIFNNRNLNFRRCNGSEWLNDAIVPELSENEKAHIKIQASRKTGTVCFYVDGRIIGVWKDRAVVGAKFGKGINFSAQNTAPLRISRIELTSWNGLVTEQPTPNLAGIVGRGMATNDGTKHKDDMDVAESEGRMLLRNGDSLLGEVESVKDDQITVKTPYREVTLPLNRFKNISLKEADLEEPKREKGDIRACFSDGTSIVFRMESMNEKTITGYSQNFGTAEFDLSAFNKIEFNIYDQKFDSMRVKSEW</sequence>
<protein>
    <recommendedName>
        <fullName evidence="4">3-keto-disaccharide hydrolase domain-containing protein</fullName>
    </recommendedName>
</protein>
<dbReference type="Proteomes" id="UP000603141">
    <property type="component" value="Unassembled WGS sequence"/>
</dbReference>
<keyword evidence="1" id="KW-0732">Signal</keyword>
<dbReference type="RefSeq" id="WP_200272337.1">
    <property type="nucleotide sequence ID" value="NZ_JAENIJ010000028.1"/>
</dbReference>
<accession>A0A934S657</accession>
<feature type="signal peptide" evidence="1">
    <location>
        <begin position="1"/>
        <end position="18"/>
    </location>
</feature>
<dbReference type="EMBL" id="JAENIJ010000028">
    <property type="protein sequence ID" value="MBK1883810.1"/>
    <property type="molecule type" value="Genomic_DNA"/>
</dbReference>
<keyword evidence="3" id="KW-1185">Reference proteome</keyword>
<feature type="chain" id="PRO_5037394957" description="3-keto-disaccharide hydrolase domain-containing protein" evidence="1">
    <location>
        <begin position="19"/>
        <end position="462"/>
    </location>
</feature>